<accession>A0ABM9QKR0</accession>
<keyword evidence="1" id="KW-0472">Membrane</keyword>
<feature type="transmembrane region" description="Helical" evidence="1">
    <location>
        <begin position="52"/>
        <end position="72"/>
    </location>
</feature>
<proteinExistence type="predicted"/>
<dbReference type="Proteomes" id="UP000792374">
    <property type="component" value="Genome"/>
</dbReference>
<feature type="transmembrane region" description="Helical" evidence="1">
    <location>
        <begin position="12"/>
        <end position="32"/>
    </location>
</feature>
<evidence type="ECO:0000313" key="3">
    <source>
        <dbReference type="Proteomes" id="UP000792374"/>
    </source>
</evidence>
<reference evidence="2" key="1">
    <citation type="journal article" date="2013" name="J. Virol.">
        <title>New Insights into the Evolution of Entomopoxvirinae from the Complete Genome Sequences of Four Entomopoxviruses Infecting Adoxophyes honmai, Choristoneura biennis, Choristoneura rosaceana, and Mythimna separata.</title>
        <authorList>
            <person name="Theze J."/>
            <person name="Takatsuka J."/>
            <person name="Li Z."/>
            <person name="Gallais J."/>
            <person name="Doucet D."/>
            <person name="Arif B."/>
            <person name="Nakai M."/>
            <person name="Herniou E.A."/>
        </authorList>
    </citation>
    <scope>NUCLEOTIDE SEQUENCE</scope>
</reference>
<protein>
    <submittedName>
        <fullName evidence="2">Uncharacterized protein</fullName>
    </submittedName>
</protein>
<dbReference type="EMBL" id="HF679133">
    <property type="protein sequence ID" value="CCU56118.1"/>
    <property type="molecule type" value="Genomic_DNA"/>
</dbReference>
<dbReference type="RefSeq" id="YP_008004620.1">
    <property type="nucleotide sequence ID" value="NC_021249.1"/>
</dbReference>
<keyword evidence="3" id="KW-1185">Reference proteome</keyword>
<gene>
    <name evidence="2" type="ORF">CHREV_216</name>
</gene>
<name>A0ABM9QKR0_9POXV</name>
<sequence>MADHSIIKTYFIIINYIILILLQIFYIILFVYNVQITYISCKNTIYSNHCVIYDSLTIILLIFGICMGYFNYKEINLYYTRIRNNDYTI</sequence>
<keyword evidence="1" id="KW-1133">Transmembrane helix</keyword>
<evidence type="ECO:0000313" key="2">
    <source>
        <dbReference type="EMBL" id="CCU56118.1"/>
    </source>
</evidence>
<organism evidence="2 3">
    <name type="scientific">Choristoneura rosaceana entomopoxvirus 'L'</name>
    <dbReference type="NCBI Taxonomy" id="1293539"/>
    <lineage>
        <taxon>Viruses</taxon>
        <taxon>Varidnaviria</taxon>
        <taxon>Bamfordvirae</taxon>
        <taxon>Nucleocytoviricota</taxon>
        <taxon>Pokkesviricetes</taxon>
        <taxon>Chitovirales</taxon>
        <taxon>Poxviridae</taxon>
        <taxon>Entomopoxvirinae</taxon>
        <taxon>Betaentomopoxvirus</taxon>
        <taxon>Betaentomopoxvirus crosaceana</taxon>
        <taxon>Choristoneura rosaceana entomopoxvirus</taxon>
    </lineage>
</organism>
<evidence type="ECO:0000256" key="1">
    <source>
        <dbReference type="SAM" id="Phobius"/>
    </source>
</evidence>
<dbReference type="GeneID" id="15613541"/>
<keyword evidence="1" id="KW-0812">Transmembrane</keyword>